<dbReference type="PROSITE" id="PS51831">
    <property type="entry name" value="HD"/>
    <property type="match status" value="1"/>
</dbReference>
<dbReference type="Pfam" id="PF01966">
    <property type="entry name" value="HD"/>
    <property type="match status" value="1"/>
</dbReference>
<protein>
    <submittedName>
        <fullName evidence="7">HD domain-containing protein</fullName>
    </submittedName>
</protein>
<dbReference type="InterPro" id="IPR043519">
    <property type="entry name" value="NT_sf"/>
</dbReference>
<dbReference type="Proteomes" id="UP000886355">
    <property type="component" value="Unassembled WGS sequence"/>
</dbReference>
<dbReference type="InterPro" id="IPR006674">
    <property type="entry name" value="HD_domain"/>
</dbReference>
<keyword evidence="5" id="KW-0511">Multifunctional enzyme</keyword>
<dbReference type="GO" id="GO:0016787">
    <property type="term" value="F:hydrolase activity"/>
    <property type="evidence" value="ECO:0007669"/>
    <property type="project" value="UniProtKB-KW"/>
</dbReference>
<evidence type="ECO:0000256" key="2">
    <source>
        <dbReference type="ARBA" id="ARBA00022695"/>
    </source>
</evidence>
<evidence type="ECO:0000256" key="1">
    <source>
        <dbReference type="ARBA" id="ARBA00022679"/>
    </source>
</evidence>
<keyword evidence="1" id="KW-0808">Transferase</keyword>
<organism evidence="7">
    <name type="scientific">Thermodesulforhabdus norvegica</name>
    <dbReference type="NCBI Taxonomy" id="39841"/>
    <lineage>
        <taxon>Bacteria</taxon>
        <taxon>Pseudomonadati</taxon>
        <taxon>Thermodesulfobacteriota</taxon>
        <taxon>Syntrophobacteria</taxon>
        <taxon>Syntrophobacterales</taxon>
        <taxon>Thermodesulforhabdaceae</taxon>
        <taxon>Thermodesulforhabdus</taxon>
    </lineage>
</organism>
<dbReference type="InterPro" id="IPR013546">
    <property type="entry name" value="PII_UdlTrfase/GS_AdlTrfase"/>
</dbReference>
<evidence type="ECO:0000256" key="5">
    <source>
        <dbReference type="ARBA" id="ARBA00023268"/>
    </source>
</evidence>
<evidence type="ECO:0000256" key="4">
    <source>
        <dbReference type="ARBA" id="ARBA00022842"/>
    </source>
</evidence>
<dbReference type="HAMAP" id="MF_00277">
    <property type="entry name" value="PII_uridylyl_transf"/>
    <property type="match status" value="1"/>
</dbReference>
<dbReference type="PANTHER" id="PTHR47320:SF1">
    <property type="entry name" value="BIFUNCTIONAL URIDYLYLTRANSFERASE_URIDYLYL-REMOVING ENZYME"/>
    <property type="match status" value="1"/>
</dbReference>
<dbReference type="SUPFAM" id="SSF81301">
    <property type="entry name" value="Nucleotidyltransferase"/>
    <property type="match status" value="1"/>
</dbReference>
<dbReference type="GO" id="GO:0008773">
    <property type="term" value="F:[protein-PII] uridylyltransferase activity"/>
    <property type="evidence" value="ECO:0007669"/>
    <property type="project" value="InterPro"/>
</dbReference>
<evidence type="ECO:0000259" key="6">
    <source>
        <dbReference type="PROSITE" id="PS51831"/>
    </source>
</evidence>
<dbReference type="Gene3D" id="3.30.460.10">
    <property type="entry name" value="Beta Polymerase, domain 2"/>
    <property type="match status" value="1"/>
</dbReference>
<dbReference type="Pfam" id="PF08335">
    <property type="entry name" value="GlnD_UR_UTase"/>
    <property type="match status" value="1"/>
</dbReference>
<feature type="domain" description="HD" evidence="6">
    <location>
        <begin position="455"/>
        <end position="543"/>
    </location>
</feature>
<feature type="non-terminal residue" evidence="7">
    <location>
        <position position="543"/>
    </location>
</feature>
<accession>A0A7C1AWR7</accession>
<dbReference type="SUPFAM" id="SSF81593">
    <property type="entry name" value="Nucleotidyltransferase substrate binding subunit/domain"/>
    <property type="match status" value="1"/>
</dbReference>
<comment type="caution">
    <text evidence="7">The sequence shown here is derived from an EMBL/GenBank/DDBJ whole genome shotgun (WGS) entry which is preliminary data.</text>
</comment>
<dbReference type="AlphaFoldDB" id="A0A7C1AWR7"/>
<proteinExistence type="inferred from homology"/>
<gene>
    <name evidence="7" type="ORF">ENG14_05790</name>
</gene>
<evidence type="ECO:0000313" key="7">
    <source>
        <dbReference type="EMBL" id="HDL90397.1"/>
    </source>
</evidence>
<reference evidence="7" key="1">
    <citation type="journal article" date="2020" name="mSystems">
        <title>Genome- and Community-Level Interaction Insights into Carbon Utilization and Element Cycling Functions of Hydrothermarchaeota in Hydrothermal Sediment.</title>
        <authorList>
            <person name="Zhou Z."/>
            <person name="Liu Y."/>
            <person name="Xu W."/>
            <person name="Pan J."/>
            <person name="Luo Z.H."/>
            <person name="Li M."/>
        </authorList>
    </citation>
    <scope>NUCLEOTIDE SEQUENCE [LARGE SCALE GENOMIC DNA]</scope>
    <source>
        <strain evidence="7">HyVt-19</strain>
    </source>
</reference>
<dbReference type="EMBL" id="DQZW01000273">
    <property type="protein sequence ID" value="HDL90397.1"/>
    <property type="molecule type" value="Genomic_DNA"/>
</dbReference>
<dbReference type="SUPFAM" id="SSF109604">
    <property type="entry name" value="HD-domain/PDEase-like"/>
    <property type="match status" value="1"/>
</dbReference>
<keyword evidence="4" id="KW-0460">Magnesium</keyword>
<sequence length="543" mass="62969">MPSSEILNRAIDEIITARQEFARSFGSVSSQNDVIPFRTFSGIVLARKYAQRVKDSLAYFFSFLPVGSVSRWVVAAVGGLGRGEMSFCSDIDILFLHERRLSKSFHDYIRSLVYGLWDVGLDVGHNTAPLSVALRLSSKDFTILTNHLTADFIAGDRDLYEKWRTRLLGRFGIRRTKKFVKQLQEYISRRHHRFAESSYLLEPHIKEGPGGLRDLHVIQWAGAVFWNAADYKGIPAEVLPDYEREWLIEAEAFLWELRLALHTVSKRANDQLLMAYQHEIGTRWFSDDESDGGRQVVEEFMRQYYLHSARVRRVTTFFLERLHDMVFRRKSRTRRRSLTNGELFLENGHICFSDPGVVEKNPLLLMKIFAEAARRGVHFHHETGRIIRVNLEYIDDSVRESRKAAELFFEVLCNVRHGANVLRTMLETGVLTRFIPEFKNVRYRVQYDIYHLFTVDEHLIRTVGELHRLAREEKNELFYGLNRNDRKLLFLAGLLHDIGKGMGKGHAEIGANLVVGIARRLGLSEKEARDLQFLVKHHLLIPE</sequence>
<dbReference type="PANTHER" id="PTHR47320">
    <property type="entry name" value="BIFUNCTIONAL URIDYLYLTRANSFERASE/URIDYLYL-REMOVING ENZYME"/>
    <property type="match status" value="1"/>
</dbReference>
<name>A0A7C1AWR7_9BACT</name>
<dbReference type="Gene3D" id="1.10.3090.10">
    <property type="entry name" value="cca-adding enzyme, domain 2"/>
    <property type="match status" value="1"/>
</dbReference>
<keyword evidence="3" id="KW-0378">Hydrolase</keyword>
<keyword evidence="2" id="KW-0548">Nucleotidyltransferase</keyword>
<evidence type="ECO:0000256" key="3">
    <source>
        <dbReference type="ARBA" id="ARBA00022801"/>
    </source>
</evidence>
<dbReference type="InterPro" id="IPR010043">
    <property type="entry name" value="UTase/UR"/>
</dbReference>